<keyword evidence="4" id="KW-1185">Reference proteome</keyword>
<accession>A0AAD8X379</accession>
<evidence type="ECO:0000259" key="2">
    <source>
        <dbReference type="Pfam" id="PF03732"/>
    </source>
</evidence>
<feature type="compositionally biased region" description="Basic and acidic residues" evidence="1">
    <location>
        <begin position="113"/>
        <end position="137"/>
    </location>
</feature>
<feature type="compositionally biased region" description="Polar residues" evidence="1">
    <location>
        <begin position="92"/>
        <end position="101"/>
    </location>
</feature>
<comment type="caution">
    <text evidence="3">The sequence shown here is derived from an EMBL/GenBank/DDBJ whole genome shotgun (WGS) entry which is preliminary data.</text>
</comment>
<evidence type="ECO:0000313" key="4">
    <source>
        <dbReference type="Proteomes" id="UP001231189"/>
    </source>
</evidence>
<protein>
    <recommendedName>
        <fullName evidence="2">Retrotransposon gag domain-containing protein</fullName>
    </recommendedName>
</protein>
<evidence type="ECO:0000256" key="1">
    <source>
        <dbReference type="SAM" id="MobiDB-lite"/>
    </source>
</evidence>
<dbReference type="EMBL" id="JAUUTY010000001">
    <property type="protein sequence ID" value="KAK1695253.1"/>
    <property type="molecule type" value="Genomic_DNA"/>
</dbReference>
<sequence>MATADENHAATSPKLDELMVKMGALTSWLQSVNETTSDLAKNTALLQLHAEDTASRLGLLESGVATRRESGKEPVTPMTTVVRIDADKQPQGRGSATTNRGQAFGGNHPPDPPPDHGTSRNTHHMFDREPDPEDSRAFRSTHHTQHRTSFTSTPKMYFPKFDGDDHQIWLDNCELYFEIYGVSPHMKVKFATLNIVSNAALWLKTVQKRQKFVHWEELATAVVARWGKSKHTFYMRQLLILSQSGTVDEYTAKFDT</sequence>
<feature type="region of interest" description="Disordered" evidence="1">
    <location>
        <begin position="84"/>
        <end position="146"/>
    </location>
</feature>
<proteinExistence type="predicted"/>
<evidence type="ECO:0000313" key="3">
    <source>
        <dbReference type="EMBL" id="KAK1695253.1"/>
    </source>
</evidence>
<dbReference type="Pfam" id="PF03732">
    <property type="entry name" value="Retrotrans_gag"/>
    <property type="match status" value="1"/>
</dbReference>
<dbReference type="Proteomes" id="UP001231189">
    <property type="component" value="Unassembled WGS sequence"/>
</dbReference>
<dbReference type="InterPro" id="IPR005162">
    <property type="entry name" value="Retrotrans_gag_dom"/>
</dbReference>
<name>A0AAD8X379_LOLMU</name>
<gene>
    <name evidence="3" type="ORF">QYE76_011950</name>
</gene>
<dbReference type="AlphaFoldDB" id="A0AAD8X379"/>
<reference evidence="3" key="1">
    <citation type="submission" date="2023-07" db="EMBL/GenBank/DDBJ databases">
        <title>A chromosome-level genome assembly of Lolium multiflorum.</title>
        <authorList>
            <person name="Chen Y."/>
            <person name="Copetti D."/>
            <person name="Kolliker R."/>
            <person name="Studer B."/>
        </authorList>
    </citation>
    <scope>NUCLEOTIDE SEQUENCE</scope>
    <source>
        <strain evidence="3">02402/16</strain>
        <tissue evidence="3">Leaf</tissue>
    </source>
</reference>
<feature type="domain" description="Retrotransposon gag" evidence="2">
    <location>
        <begin position="189"/>
        <end position="255"/>
    </location>
</feature>
<organism evidence="3 4">
    <name type="scientific">Lolium multiflorum</name>
    <name type="common">Italian ryegrass</name>
    <name type="synonym">Lolium perenne subsp. multiflorum</name>
    <dbReference type="NCBI Taxonomy" id="4521"/>
    <lineage>
        <taxon>Eukaryota</taxon>
        <taxon>Viridiplantae</taxon>
        <taxon>Streptophyta</taxon>
        <taxon>Embryophyta</taxon>
        <taxon>Tracheophyta</taxon>
        <taxon>Spermatophyta</taxon>
        <taxon>Magnoliopsida</taxon>
        <taxon>Liliopsida</taxon>
        <taxon>Poales</taxon>
        <taxon>Poaceae</taxon>
        <taxon>BOP clade</taxon>
        <taxon>Pooideae</taxon>
        <taxon>Poodae</taxon>
        <taxon>Poeae</taxon>
        <taxon>Poeae Chloroplast Group 2 (Poeae type)</taxon>
        <taxon>Loliodinae</taxon>
        <taxon>Loliinae</taxon>
        <taxon>Lolium</taxon>
    </lineage>
</organism>